<dbReference type="AlphaFoldDB" id="A0AAV4Y3K9"/>
<evidence type="ECO:0000256" key="1">
    <source>
        <dbReference type="SAM" id="MobiDB-lite"/>
    </source>
</evidence>
<sequence length="68" mass="7951">MYQERDNTIHLLLISKTPIKTERSETSDNGVPVSIGQLKKEGSRSERQVTRLKAYHRPWIELQSENTR</sequence>
<evidence type="ECO:0000313" key="2">
    <source>
        <dbReference type="EMBL" id="GIZ01842.1"/>
    </source>
</evidence>
<keyword evidence="3" id="KW-1185">Reference proteome</keyword>
<accession>A0AAV4Y3K9</accession>
<dbReference type="Proteomes" id="UP001054945">
    <property type="component" value="Unassembled WGS sequence"/>
</dbReference>
<feature type="compositionally biased region" description="Basic and acidic residues" evidence="1">
    <location>
        <begin position="38"/>
        <end position="49"/>
    </location>
</feature>
<reference evidence="2 3" key="1">
    <citation type="submission" date="2021-06" db="EMBL/GenBank/DDBJ databases">
        <title>Caerostris extrusa draft genome.</title>
        <authorList>
            <person name="Kono N."/>
            <person name="Arakawa K."/>
        </authorList>
    </citation>
    <scope>NUCLEOTIDE SEQUENCE [LARGE SCALE GENOMIC DNA]</scope>
</reference>
<evidence type="ECO:0000313" key="3">
    <source>
        <dbReference type="Proteomes" id="UP001054945"/>
    </source>
</evidence>
<protein>
    <recommendedName>
        <fullName evidence="4">Ribosomal protein S15</fullName>
    </recommendedName>
</protein>
<evidence type="ECO:0008006" key="4">
    <source>
        <dbReference type="Google" id="ProtNLM"/>
    </source>
</evidence>
<name>A0AAV4Y3K9_CAEEX</name>
<organism evidence="2 3">
    <name type="scientific">Caerostris extrusa</name>
    <name type="common">Bark spider</name>
    <name type="synonym">Caerostris bankana</name>
    <dbReference type="NCBI Taxonomy" id="172846"/>
    <lineage>
        <taxon>Eukaryota</taxon>
        <taxon>Metazoa</taxon>
        <taxon>Ecdysozoa</taxon>
        <taxon>Arthropoda</taxon>
        <taxon>Chelicerata</taxon>
        <taxon>Arachnida</taxon>
        <taxon>Araneae</taxon>
        <taxon>Araneomorphae</taxon>
        <taxon>Entelegynae</taxon>
        <taxon>Araneoidea</taxon>
        <taxon>Araneidae</taxon>
        <taxon>Caerostris</taxon>
    </lineage>
</organism>
<comment type="caution">
    <text evidence="2">The sequence shown here is derived from an EMBL/GenBank/DDBJ whole genome shotgun (WGS) entry which is preliminary data.</text>
</comment>
<gene>
    <name evidence="2" type="ORF">CEXT_150831</name>
</gene>
<feature type="region of interest" description="Disordered" evidence="1">
    <location>
        <begin position="21"/>
        <end position="49"/>
    </location>
</feature>
<dbReference type="EMBL" id="BPLR01001357">
    <property type="protein sequence ID" value="GIZ01842.1"/>
    <property type="molecule type" value="Genomic_DNA"/>
</dbReference>
<proteinExistence type="predicted"/>